<proteinExistence type="predicted"/>
<dbReference type="Proteomes" id="UP001215231">
    <property type="component" value="Chromosome"/>
</dbReference>
<accession>A0ABY7V9Q9</accession>
<organism evidence="1 2">
    <name type="scientific">Thalassomonas haliotis</name>
    <dbReference type="NCBI Taxonomy" id="485448"/>
    <lineage>
        <taxon>Bacteria</taxon>
        <taxon>Pseudomonadati</taxon>
        <taxon>Pseudomonadota</taxon>
        <taxon>Gammaproteobacteria</taxon>
        <taxon>Alteromonadales</taxon>
        <taxon>Colwelliaceae</taxon>
        <taxon>Thalassomonas</taxon>
    </lineage>
</organism>
<dbReference type="RefSeq" id="WP_274050436.1">
    <property type="nucleotide sequence ID" value="NZ_CP059693.1"/>
</dbReference>
<evidence type="ECO:0000313" key="1">
    <source>
        <dbReference type="EMBL" id="WDE10399.1"/>
    </source>
</evidence>
<sequence length="189" mass="21194">MQYFIPCDLDLNIELPPSENVAISPIDRAVKDYCLNNVKNFLKDNGGEIQFGWKLLLYGNIIIKLVGHAVAKLEDGSFLCVSPPSFDDVTEIIFIPDNGVNEQIINNCLPTKYLPIIDNVFINQFIALEEQLEFLRKNGGAVVNPTEIYQIQYDKTLLYVPLLGLAQAQTKSSDNCYCGSRKVRAECCV</sequence>
<keyword evidence="2" id="KW-1185">Reference proteome</keyword>
<evidence type="ECO:0000313" key="2">
    <source>
        <dbReference type="Proteomes" id="UP001215231"/>
    </source>
</evidence>
<reference evidence="1 2" key="1">
    <citation type="journal article" date="2022" name="Mar. Drugs">
        <title>Bioassay-Guided Fractionation Leads to the Detection of Cholic Acid Generated by the Rare Thalassomonas sp.</title>
        <authorList>
            <person name="Pheiffer F."/>
            <person name="Schneider Y.K."/>
            <person name="Hansen E.H."/>
            <person name="Andersen J.H."/>
            <person name="Isaksson J."/>
            <person name="Busche T."/>
            <person name="R C."/>
            <person name="Kalinowski J."/>
            <person name="Zyl L.V."/>
            <person name="Trindade M."/>
        </authorList>
    </citation>
    <scope>NUCLEOTIDE SEQUENCE [LARGE SCALE GENOMIC DNA]</scope>
    <source>
        <strain evidence="1 2">A5K-61T</strain>
    </source>
</reference>
<name>A0ABY7V9Q9_9GAMM</name>
<protein>
    <submittedName>
        <fullName evidence="1">Uncharacterized protein</fullName>
    </submittedName>
</protein>
<dbReference type="EMBL" id="CP059693">
    <property type="protein sequence ID" value="WDE10399.1"/>
    <property type="molecule type" value="Genomic_DNA"/>
</dbReference>
<gene>
    <name evidence="1" type="ORF">H3N35_19280</name>
</gene>